<organism evidence="1 2">
    <name type="scientific">Candidatus Coxiella mudrowiae</name>
    <dbReference type="NCBI Taxonomy" id="2054173"/>
    <lineage>
        <taxon>Bacteria</taxon>
        <taxon>Pseudomonadati</taxon>
        <taxon>Pseudomonadota</taxon>
        <taxon>Gammaproteobacteria</taxon>
        <taxon>Legionellales</taxon>
        <taxon>Coxiellaceae</taxon>
        <taxon>Coxiella</taxon>
    </lineage>
</organism>
<proteinExistence type="predicted"/>
<dbReference type="InterPro" id="IPR007922">
    <property type="entry name" value="DciA-like"/>
</dbReference>
<accession>A0ABM5UVD5</accession>
<reference evidence="1 2" key="1">
    <citation type="journal article" date="2015" name="Genome Biol. Evol.">
        <title>Distinctive Genome Reduction Rates Revealed by Genomic Analyses of Two Coxiella-Like Endosymbionts in Ticks.</title>
        <authorList>
            <person name="Gottlieb Y."/>
            <person name="Lalzar I."/>
            <person name="Klasson L."/>
        </authorList>
    </citation>
    <scope>NUCLEOTIDE SEQUENCE [LARGE SCALE GENOMIC DNA]</scope>
    <source>
        <strain evidence="1 2">CRt</strain>
    </source>
</reference>
<gene>
    <name evidence="1" type="ORF">CleRT_14190</name>
</gene>
<evidence type="ECO:0008006" key="3">
    <source>
        <dbReference type="Google" id="ProtNLM"/>
    </source>
</evidence>
<name>A0ABM5UVD5_9COXI</name>
<protein>
    <recommendedName>
        <fullName evidence="3">Cytosolic protein</fullName>
    </recommendedName>
</protein>
<evidence type="ECO:0000313" key="2">
    <source>
        <dbReference type="Proteomes" id="UP000063965"/>
    </source>
</evidence>
<dbReference type="Pfam" id="PF05258">
    <property type="entry name" value="DciA"/>
    <property type="match status" value="1"/>
</dbReference>
<dbReference type="EMBL" id="CP011126">
    <property type="protein sequence ID" value="AKQ33948.1"/>
    <property type="molecule type" value="Genomic_DNA"/>
</dbReference>
<dbReference type="RefSeq" id="WP_048875623.1">
    <property type="nucleotide sequence ID" value="NZ_CP011126.1"/>
</dbReference>
<evidence type="ECO:0000313" key="1">
    <source>
        <dbReference type="EMBL" id="AKQ33948.1"/>
    </source>
</evidence>
<keyword evidence="2" id="KW-1185">Reference proteome</keyword>
<dbReference type="Proteomes" id="UP000063965">
    <property type="component" value="Chromosome"/>
</dbReference>
<sequence length="99" mass="11384">MQASDAKSIKQCFQTNSLKLLVQKAQQILAVERFLNQILPPEIVPHCRIMNLSQGTLTLQLKSPVWATRVRYLVPHLLEQLAQQDLAIQRIQCRVRPDL</sequence>